<reference evidence="4 5" key="1">
    <citation type="submission" date="2022-01" db="EMBL/GenBank/DDBJ databases">
        <authorList>
            <person name="Xiong W."/>
            <person name="Schranz E."/>
        </authorList>
    </citation>
    <scope>NUCLEOTIDE SEQUENCE [LARGE SCALE GENOMIC DNA]</scope>
</reference>
<evidence type="ECO:0000256" key="3">
    <source>
        <dbReference type="PROSITE-ProRule" id="PRU00221"/>
    </source>
</evidence>
<gene>
    <name evidence="4" type="ORF">LVIROSA_LOCUS14319</name>
</gene>
<evidence type="ECO:0000313" key="5">
    <source>
        <dbReference type="Proteomes" id="UP001157418"/>
    </source>
</evidence>
<dbReference type="SMART" id="SM00320">
    <property type="entry name" value="WD40"/>
    <property type="match status" value="4"/>
</dbReference>
<name>A0AAU9MH87_9ASTR</name>
<evidence type="ECO:0008006" key="6">
    <source>
        <dbReference type="Google" id="ProtNLM"/>
    </source>
</evidence>
<evidence type="ECO:0000313" key="4">
    <source>
        <dbReference type="EMBL" id="CAH1427298.1"/>
    </source>
</evidence>
<dbReference type="Pfam" id="PF00400">
    <property type="entry name" value="WD40"/>
    <property type="match status" value="1"/>
</dbReference>
<dbReference type="PROSITE" id="PS00678">
    <property type="entry name" value="WD_REPEATS_1"/>
    <property type="match status" value="1"/>
</dbReference>
<dbReference type="PROSITE" id="PS50294">
    <property type="entry name" value="WD_REPEATS_REGION"/>
    <property type="match status" value="1"/>
</dbReference>
<dbReference type="InterPro" id="IPR019775">
    <property type="entry name" value="WD40_repeat_CS"/>
</dbReference>
<dbReference type="AlphaFoldDB" id="A0AAU9MH87"/>
<dbReference type="InterPro" id="IPR001680">
    <property type="entry name" value="WD40_rpt"/>
</dbReference>
<organism evidence="4 5">
    <name type="scientific">Lactuca virosa</name>
    <dbReference type="NCBI Taxonomy" id="75947"/>
    <lineage>
        <taxon>Eukaryota</taxon>
        <taxon>Viridiplantae</taxon>
        <taxon>Streptophyta</taxon>
        <taxon>Embryophyta</taxon>
        <taxon>Tracheophyta</taxon>
        <taxon>Spermatophyta</taxon>
        <taxon>Magnoliopsida</taxon>
        <taxon>eudicotyledons</taxon>
        <taxon>Gunneridae</taxon>
        <taxon>Pentapetalae</taxon>
        <taxon>asterids</taxon>
        <taxon>campanulids</taxon>
        <taxon>Asterales</taxon>
        <taxon>Asteraceae</taxon>
        <taxon>Cichorioideae</taxon>
        <taxon>Cichorieae</taxon>
        <taxon>Lactucinae</taxon>
        <taxon>Lactuca</taxon>
    </lineage>
</organism>
<evidence type="ECO:0000256" key="1">
    <source>
        <dbReference type="ARBA" id="ARBA00022574"/>
    </source>
</evidence>
<dbReference type="SUPFAM" id="SSF50978">
    <property type="entry name" value="WD40 repeat-like"/>
    <property type="match status" value="1"/>
</dbReference>
<protein>
    <recommendedName>
        <fullName evidence="6">Anaphase-promoting complex subunit 4 WD40 domain-containing protein</fullName>
    </recommendedName>
</protein>
<dbReference type="PANTHER" id="PTHR44083">
    <property type="entry name" value="TOPLESS-RELATED PROTEIN 1-RELATED"/>
    <property type="match status" value="1"/>
</dbReference>
<comment type="caution">
    <text evidence="4">The sequence shown here is derived from an EMBL/GenBank/DDBJ whole genome shotgun (WGS) entry which is preliminary data.</text>
</comment>
<keyword evidence="1 3" id="KW-0853">WD repeat</keyword>
<dbReference type="InterPro" id="IPR027728">
    <property type="entry name" value="Topless_fam"/>
</dbReference>
<accession>A0AAU9MH87</accession>
<dbReference type="InterPro" id="IPR015943">
    <property type="entry name" value="WD40/YVTN_repeat-like_dom_sf"/>
</dbReference>
<dbReference type="Gene3D" id="2.130.10.10">
    <property type="entry name" value="YVTN repeat-like/Quinoprotein amine dehydrogenase"/>
    <property type="match status" value="1"/>
</dbReference>
<dbReference type="GO" id="GO:0006355">
    <property type="term" value="P:regulation of DNA-templated transcription"/>
    <property type="evidence" value="ECO:0007669"/>
    <property type="project" value="InterPro"/>
</dbReference>
<evidence type="ECO:0000256" key="2">
    <source>
        <dbReference type="ARBA" id="ARBA00022737"/>
    </source>
</evidence>
<dbReference type="PANTHER" id="PTHR44083:SF5">
    <property type="entry name" value="PROTEIN TOPLESS-RELATED PROTEIN 2"/>
    <property type="match status" value="1"/>
</dbReference>
<dbReference type="PROSITE" id="PS50082">
    <property type="entry name" value="WD_REPEATS_2"/>
    <property type="match status" value="1"/>
</dbReference>
<proteinExistence type="predicted"/>
<feature type="repeat" description="WD" evidence="3">
    <location>
        <begin position="145"/>
        <end position="176"/>
    </location>
</feature>
<keyword evidence="5" id="KW-1185">Reference proteome</keyword>
<dbReference type="EMBL" id="CAKMRJ010002223">
    <property type="protein sequence ID" value="CAH1427298.1"/>
    <property type="molecule type" value="Genomic_DNA"/>
</dbReference>
<dbReference type="Proteomes" id="UP001157418">
    <property type="component" value="Unassembled WGS sequence"/>
</dbReference>
<sequence>MRLTYTNSGLSLLALASNGVHKLWKWQQSELNPSGKSTASIVPQLWQPTHGALMSNDVNESKPAEESAACIALSKNDSYVMSASGGKVSLFNMMTFKVMATFMGPPPTATYLAFHPQDNDIAAIGREDSIIQIYNARLDEVIIELRGHQKQITGLAFSRTSLVSSGADAQLFIWDLIGWEEKKSRSIQSPPGHPSSLIGKTTVQFHNDQLHLLVAHESQIAIYDHQLECLRLWSPTAPSENPEVCSNRR</sequence>
<keyword evidence="2" id="KW-0677">Repeat</keyword>
<dbReference type="InterPro" id="IPR036322">
    <property type="entry name" value="WD40_repeat_dom_sf"/>
</dbReference>